<organism evidence="5 6">
    <name type="scientific">Legionella maceachernii</name>
    <dbReference type="NCBI Taxonomy" id="466"/>
    <lineage>
        <taxon>Bacteria</taxon>
        <taxon>Pseudomonadati</taxon>
        <taxon>Pseudomonadota</taxon>
        <taxon>Gammaproteobacteria</taxon>
        <taxon>Legionellales</taxon>
        <taxon>Legionellaceae</taxon>
        <taxon>Legionella</taxon>
    </lineage>
</organism>
<dbReference type="Proteomes" id="UP000054908">
    <property type="component" value="Unassembled WGS sequence"/>
</dbReference>
<dbReference type="InterPro" id="IPR036188">
    <property type="entry name" value="FAD/NAD-bd_sf"/>
</dbReference>
<dbReference type="Gene3D" id="3.30.9.10">
    <property type="entry name" value="D-Amino Acid Oxidase, subunit A, domain 2"/>
    <property type="match status" value="1"/>
</dbReference>
<proteinExistence type="predicted"/>
<evidence type="ECO:0000259" key="4">
    <source>
        <dbReference type="Pfam" id="PF01494"/>
    </source>
</evidence>
<evidence type="ECO:0000313" key="6">
    <source>
        <dbReference type="Proteomes" id="UP000054908"/>
    </source>
</evidence>
<dbReference type="STRING" id="466.Lmac_1843"/>
<name>A0A0W0VZP4_9GAMM</name>
<protein>
    <submittedName>
        <fullName evidence="5">FAD dependent oxidoreductase</fullName>
        <ecNumber evidence="5">1.14.13.50</ecNumber>
    </submittedName>
</protein>
<evidence type="ECO:0000256" key="3">
    <source>
        <dbReference type="ARBA" id="ARBA00022827"/>
    </source>
</evidence>
<evidence type="ECO:0000313" key="5">
    <source>
        <dbReference type="EMBL" id="KTD25764.1"/>
    </source>
</evidence>
<gene>
    <name evidence="5" type="ORF">Lmac_1843</name>
</gene>
<dbReference type="EMBL" id="LNYL01000043">
    <property type="protein sequence ID" value="KTD25764.1"/>
    <property type="molecule type" value="Genomic_DNA"/>
</dbReference>
<dbReference type="PANTHER" id="PTHR43004:SF19">
    <property type="entry name" value="BINDING MONOOXYGENASE, PUTATIVE (JCVI)-RELATED"/>
    <property type="match status" value="1"/>
</dbReference>
<dbReference type="PANTHER" id="PTHR43004">
    <property type="entry name" value="TRK SYSTEM POTASSIUM UPTAKE PROTEIN"/>
    <property type="match status" value="1"/>
</dbReference>
<feature type="domain" description="FAD-binding" evidence="4">
    <location>
        <begin position="5"/>
        <end position="355"/>
    </location>
</feature>
<dbReference type="EC" id="1.14.13.50" evidence="5"/>
<keyword evidence="2" id="KW-0285">Flavoprotein</keyword>
<dbReference type="Pfam" id="PF01494">
    <property type="entry name" value="FAD_binding_3"/>
    <property type="match status" value="1"/>
</dbReference>
<dbReference type="Gene3D" id="3.50.50.60">
    <property type="entry name" value="FAD/NAD(P)-binding domain"/>
    <property type="match status" value="1"/>
</dbReference>
<dbReference type="InterPro" id="IPR050641">
    <property type="entry name" value="RIFMO-like"/>
</dbReference>
<dbReference type="GO" id="GO:0071949">
    <property type="term" value="F:FAD binding"/>
    <property type="evidence" value="ECO:0007669"/>
    <property type="project" value="InterPro"/>
</dbReference>
<comment type="cofactor">
    <cofactor evidence="1">
        <name>FAD</name>
        <dbReference type="ChEBI" id="CHEBI:57692"/>
    </cofactor>
</comment>
<dbReference type="PATRIC" id="fig|466.6.peg.1941"/>
<evidence type="ECO:0000256" key="2">
    <source>
        <dbReference type="ARBA" id="ARBA00022630"/>
    </source>
</evidence>
<accession>A0A0W0VZP4</accession>
<keyword evidence="6" id="KW-1185">Reference proteome</keyword>
<evidence type="ECO:0000256" key="1">
    <source>
        <dbReference type="ARBA" id="ARBA00001974"/>
    </source>
</evidence>
<reference evidence="5 6" key="1">
    <citation type="submission" date="2015-11" db="EMBL/GenBank/DDBJ databases">
        <title>Genomic analysis of 38 Legionella species identifies large and diverse effector repertoires.</title>
        <authorList>
            <person name="Burstein D."/>
            <person name="Amaro F."/>
            <person name="Zusman T."/>
            <person name="Lifshitz Z."/>
            <person name="Cohen O."/>
            <person name="Gilbert J.A."/>
            <person name="Pupko T."/>
            <person name="Shuman H.A."/>
            <person name="Segal G."/>
        </authorList>
    </citation>
    <scope>NUCLEOTIDE SEQUENCE [LARGE SCALE GENOMIC DNA]</scope>
    <source>
        <strain evidence="5 6">PX-1-G2-E2</strain>
    </source>
</reference>
<keyword evidence="5" id="KW-0560">Oxidoreductase</keyword>
<dbReference type="AlphaFoldDB" id="A0A0W0VZP4"/>
<keyword evidence="3" id="KW-0274">FAD</keyword>
<dbReference type="Gene3D" id="3.40.30.120">
    <property type="match status" value="1"/>
</dbReference>
<sequence length="540" mass="60526">MEMNTQVTIVGAGPVGLSMAIGLARMGIQCVVIEKHPSTTNHPKARGVNTRTMEIFKLWGLEKALRQYELPLEAHRFIWLESFQGKELARISAKARPSSASPTSTALISQDWVEHELLVATQQYPGIHCLFNTTMLDFHQDANGVRTTVCDNTTGNQLIINSKFLIGADGAASPIRKALNIAMEGEDNLGKFCNIYCEMDLGKYVEDRPSVGFMFTRRDLMGTFILAKDGAKKWLIGVRYDGNPALSKEHFTDDFCVEFVKRVVGDDSVHVSLINKSFWTMAALVAQTYRQGRVFLAGDAAHRLPPTGGLGMNTGVQDAHNLAWKLALVLQGHAEDTLLNTYYEERAPIAVTNINWSTKNAKRFTTIFTALYEEDYATMNRALEEQNEHLNQIALDIGFHYEQGALIPEQGSFAITKNDQYIPSTFPGSRAPHYVLYRKDKPLSTLDLFDGSFILLSSDSNSTWHEAALTIKTFPLKSYRIGIQGELQDKENQWLKMYEINEMGAVLIRPDGHVAWRSRGEVANADYCLREVLRKMDCVV</sequence>
<dbReference type="PRINTS" id="PR00420">
    <property type="entry name" value="RNGMNOXGNASE"/>
</dbReference>
<dbReference type="GO" id="GO:0018677">
    <property type="term" value="F:pentachlorophenol monooxygenase activity"/>
    <property type="evidence" value="ECO:0007669"/>
    <property type="project" value="UniProtKB-EC"/>
</dbReference>
<dbReference type="OrthoDB" id="8672648at2"/>
<dbReference type="SUPFAM" id="SSF51905">
    <property type="entry name" value="FAD/NAD(P)-binding domain"/>
    <property type="match status" value="1"/>
</dbReference>
<dbReference type="InterPro" id="IPR002938">
    <property type="entry name" value="FAD-bd"/>
</dbReference>
<comment type="caution">
    <text evidence="5">The sequence shown here is derived from an EMBL/GenBank/DDBJ whole genome shotgun (WGS) entry which is preliminary data.</text>
</comment>
<dbReference type="Pfam" id="PF21274">
    <property type="entry name" value="Rng_hyd_C"/>
    <property type="match status" value="1"/>
</dbReference>